<sequence>MVFSTQNARVKGWLSRLLLPLILTFALSLSKHRRKPTCITTRSFVGVLVSVVIPLVAP</sequence>
<keyword evidence="3" id="KW-1185">Reference proteome</keyword>
<dbReference type="InParanoid" id="E4ZI11"/>
<dbReference type="EMBL" id="FP929065">
    <property type="protein sequence ID" value="CBX91154.1"/>
    <property type="molecule type" value="Genomic_DNA"/>
</dbReference>
<organism evidence="3">
    <name type="scientific">Leptosphaeria maculans (strain JN3 / isolate v23.1.3 / race Av1-4-5-6-7-8)</name>
    <name type="common">Blackleg fungus</name>
    <name type="synonym">Phoma lingam</name>
    <dbReference type="NCBI Taxonomy" id="985895"/>
    <lineage>
        <taxon>Eukaryota</taxon>
        <taxon>Fungi</taxon>
        <taxon>Dikarya</taxon>
        <taxon>Ascomycota</taxon>
        <taxon>Pezizomycotina</taxon>
        <taxon>Dothideomycetes</taxon>
        <taxon>Pleosporomycetidae</taxon>
        <taxon>Pleosporales</taxon>
        <taxon>Pleosporineae</taxon>
        <taxon>Leptosphaeriaceae</taxon>
        <taxon>Plenodomus</taxon>
        <taxon>Plenodomus lingam/Leptosphaeria maculans species complex</taxon>
    </lineage>
</organism>
<keyword evidence="1" id="KW-1133">Transmembrane helix</keyword>
<name>E4ZI11_LEPMJ</name>
<evidence type="ECO:0000256" key="1">
    <source>
        <dbReference type="SAM" id="Phobius"/>
    </source>
</evidence>
<keyword evidence="1" id="KW-0472">Membrane</keyword>
<feature type="transmembrane region" description="Helical" evidence="1">
    <location>
        <begin position="39"/>
        <end position="57"/>
    </location>
</feature>
<dbReference type="VEuPathDB" id="FungiDB:LEMA_P061880.1"/>
<dbReference type="HOGENOM" id="CLU_2979525_0_0_1"/>
<accession>E4ZI11</accession>
<evidence type="ECO:0000313" key="3">
    <source>
        <dbReference type="Proteomes" id="UP000002668"/>
    </source>
</evidence>
<dbReference type="Proteomes" id="UP000002668">
    <property type="component" value="Genome"/>
</dbReference>
<feature type="transmembrane region" description="Helical" evidence="1">
    <location>
        <begin position="12"/>
        <end position="30"/>
    </location>
</feature>
<keyword evidence="1" id="KW-0812">Transmembrane</keyword>
<protein>
    <submittedName>
        <fullName evidence="2">Predicted protein</fullName>
    </submittedName>
</protein>
<gene>
    <name evidence="2" type="ORF">LEMA_P061880.1</name>
</gene>
<dbReference type="AlphaFoldDB" id="E4ZI11"/>
<evidence type="ECO:0000313" key="2">
    <source>
        <dbReference type="EMBL" id="CBX91154.1"/>
    </source>
</evidence>
<reference evidence="3" key="1">
    <citation type="journal article" date="2011" name="Nat. Commun.">
        <title>Effector diversification within compartments of the Leptosphaeria maculans genome affected by Repeat-Induced Point mutations.</title>
        <authorList>
            <person name="Rouxel T."/>
            <person name="Grandaubert J."/>
            <person name="Hane J.K."/>
            <person name="Hoede C."/>
            <person name="van de Wouw A.P."/>
            <person name="Couloux A."/>
            <person name="Dominguez V."/>
            <person name="Anthouard V."/>
            <person name="Bally P."/>
            <person name="Bourras S."/>
            <person name="Cozijnsen A.J."/>
            <person name="Ciuffetti L.M."/>
            <person name="Degrave A."/>
            <person name="Dilmaghani A."/>
            <person name="Duret L."/>
            <person name="Fudal I."/>
            <person name="Goodwin S.B."/>
            <person name="Gout L."/>
            <person name="Glaser N."/>
            <person name="Linglin J."/>
            <person name="Kema G.H.J."/>
            <person name="Lapalu N."/>
            <person name="Lawrence C.B."/>
            <person name="May K."/>
            <person name="Meyer M."/>
            <person name="Ollivier B."/>
            <person name="Poulain J."/>
            <person name="Schoch C.L."/>
            <person name="Simon A."/>
            <person name="Spatafora J.W."/>
            <person name="Stachowiak A."/>
            <person name="Turgeon B.G."/>
            <person name="Tyler B.M."/>
            <person name="Vincent D."/>
            <person name="Weissenbach J."/>
            <person name="Amselem J."/>
            <person name="Quesneville H."/>
            <person name="Oliver R.P."/>
            <person name="Wincker P."/>
            <person name="Balesdent M.-H."/>
            <person name="Howlett B.J."/>
        </authorList>
    </citation>
    <scope>NUCLEOTIDE SEQUENCE [LARGE SCALE GENOMIC DNA]</scope>
    <source>
        <strain evidence="3">JN3 / isolate v23.1.3 / race Av1-4-5-6-7-8</strain>
    </source>
</reference>
<proteinExistence type="predicted"/>